<dbReference type="Proteomes" id="UP000183104">
    <property type="component" value="Unassembled WGS sequence"/>
</dbReference>
<evidence type="ECO:0000313" key="4">
    <source>
        <dbReference type="Proteomes" id="UP000183104"/>
    </source>
</evidence>
<dbReference type="PANTHER" id="PTHR42709">
    <property type="entry name" value="ALKALINE PHOSPHATASE LIKE PROTEIN"/>
    <property type="match status" value="1"/>
</dbReference>
<dbReference type="PANTHER" id="PTHR42709:SF11">
    <property type="entry name" value="DEDA FAMILY PROTEIN"/>
    <property type="match status" value="1"/>
</dbReference>
<reference evidence="4" key="1">
    <citation type="submission" date="2016-10" db="EMBL/GenBank/DDBJ databases">
        <authorList>
            <person name="Varghese N."/>
        </authorList>
    </citation>
    <scope>NUCLEOTIDE SEQUENCE [LARGE SCALE GENOMIC DNA]</scope>
    <source>
        <strain evidence="4">HL 19</strain>
    </source>
</reference>
<feature type="transmembrane region" description="Helical" evidence="1">
    <location>
        <begin position="170"/>
        <end position="190"/>
    </location>
</feature>
<protein>
    <submittedName>
        <fullName evidence="3">Membrane protein YqaA, SNARE-associated domain</fullName>
    </submittedName>
</protein>
<evidence type="ECO:0000313" key="3">
    <source>
        <dbReference type="EMBL" id="SCY57188.1"/>
    </source>
</evidence>
<proteinExistence type="predicted"/>
<feature type="transmembrane region" description="Helical" evidence="1">
    <location>
        <begin position="52"/>
        <end position="78"/>
    </location>
</feature>
<feature type="domain" description="VTT" evidence="2">
    <location>
        <begin position="51"/>
        <end position="156"/>
    </location>
</feature>
<feature type="transmembrane region" description="Helical" evidence="1">
    <location>
        <begin position="20"/>
        <end position="40"/>
    </location>
</feature>
<dbReference type="RefSeq" id="WP_054964684.1">
    <property type="nucleotide sequence ID" value="NZ_FMUN01000007.1"/>
</dbReference>
<keyword evidence="1" id="KW-0472">Membrane</keyword>
<accession>A0A0P9CF71</accession>
<dbReference type="GO" id="GO:0005886">
    <property type="term" value="C:plasma membrane"/>
    <property type="evidence" value="ECO:0007669"/>
    <property type="project" value="UniProtKB-ARBA"/>
</dbReference>
<organism evidence="3 4">
    <name type="scientific">Thiohalorhabdus denitrificans</name>
    <dbReference type="NCBI Taxonomy" id="381306"/>
    <lineage>
        <taxon>Bacteria</taxon>
        <taxon>Pseudomonadati</taxon>
        <taxon>Pseudomonadota</taxon>
        <taxon>Gammaproteobacteria</taxon>
        <taxon>Thiohalorhabdales</taxon>
        <taxon>Thiohalorhabdaceae</taxon>
        <taxon>Thiohalorhabdus</taxon>
    </lineage>
</organism>
<sequence length="194" mass="21203">MIRQLVRWALVKAGHPRAPLWLGALSFAESSFFPVPPDVLMAPMALARPRRAWHFAALTTITSVVGGLLGYLIGAFLYQAVAEPLLAFYGAESEYARVAEWFEAYGGWAVFLAGLTPIPYKVFTLGAGSLQMPLLPFVVGSLAGRGLRFFVLAGVIRLGGERLYRKVEEWSPVLFWTGLAALAGLILFSLDWDG</sequence>
<dbReference type="STRING" id="381306.AN478_00595"/>
<dbReference type="PATRIC" id="fig|381306.5.peg.2470"/>
<dbReference type="InterPro" id="IPR051311">
    <property type="entry name" value="DedA_domain"/>
</dbReference>
<evidence type="ECO:0000259" key="2">
    <source>
        <dbReference type="Pfam" id="PF09335"/>
    </source>
</evidence>
<keyword evidence="1" id="KW-1133">Transmembrane helix</keyword>
<dbReference type="InterPro" id="IPR032816">
    <property type="entry name" value="VTT_dom"/>
</dbReference>
<dbReference type="EMBL" id="FMUN01000007">
    <property type="protein sequence ID" value="SCY57188.1"/>
    <property type="molecule type" value="Genomic_DNA"/>
</dbReference>
<keyword evidence="4" id="KW-1185">Reference proteome</keyword>
<dbReference type="OrthoDB" id="9810270at2"/>
<dbReference type="Pfam" id="PF09335">
    <property type="entry name" value="VTT_dom"/>
    <property type="match status" value="1"/>
</dbReference>
<gene>
    <name evidence="3" type="ORF">SAMN05661077_2552</name>
</gene>
<keyword evidence="1" id="KW-0812">Transmembrane</keyword>
<evidence type="ECO:0000256" key="1">
    <source>
        <dbReference type="SAM" id="Phobius"/>
    </source>
</evidence>
<feature type="transmembrane region" description="Helical" evidence="1">
    <location>
        <begin position="134"/>
        <end position="158"/>
    </location>
</feature>
<dbReference type="AlphaFoldDB" id="A0A0P9CF71"/>
<name>A0A0P9CF71_9GAMM</name>